<keyword evidence="1" id="KW-0175">Coiled coil</keyword>
<feature type="coiled-coil region" evidence="1">
    <location>
        <begin position="44"/>
        <end position="98"/>
    </location>
</feature>
<comment type="caution">
    <text evidence="2">The sequence shown here is derived from an EMBL/GenBank/DDBJ whole genome shotgun (WGS) entry which is preliminary data.</text>
</comment>
<evidence type="ECO:0000313" key="2">
    <source>
        <dbReference type="EMBL" id="KAL3073796.1"/>
    </source>
</evidence>
<dbReference type="EMBL" id="JBICBT010001311">
    <property type="protein sequence ID" value="KAL3073796.1"/>
    <property type="molecule type" value="Genomic_DNA"/>
</dbReference>
<keyword evidence="3" id="KW-1185">Reference proteome</keyword>
<organism evidence="2 3">
    <name type="scientific">Heterodera trifolii</name>
    <dbReference type="NCBI Taxonomy" id="157864"/>
    <lineage>
        <taxon>Eukaryota</taxon>
        <taxon>Metazoa</taxon>
        <taxon>Ecdysozoa</taxon>
        <taxon>Nematoda</taxon>
        <taxon>Chromadorea</taxon>
        <taxon>Rhabditida</taxon>
        <taxon>Tylenchina</taxon>
        <taxon>Tylenchomorpha</taxon>
        <taxon>Tylenchoidea</taxon>
        <taxon>Heteroderidae</taxon>
        <taxon>Heteroderinae</taxon>
        <taxon>Heterodera</taxon>
    </lineage>
</organism>
<proteinExistence type="predicted"/>
<evidence type="ECO:0000256" key="1">
    <source>
        <dbReference type="SAM" id="Coils"/>
    </source>
</evidence>
<gene>
    <name evidence="2" type="ORF">niasHT_038721</name>
</gene>
<protein>
    <submittedName>
        <fullName evidence="2">Uncharacterized protein</fullName>
    </submittedName>
</protein>
<dbReference type="Proteomes" id="UP001620626">
    <property type="component" value="Unassembled WGS sequence"/>
</dbReference>
<evidence type="ECO:0000313" key="3">
    <source>
        <dbReference type="Proteomes" id="UP001620626"/>
    </source>
</evidence>
<accession>A0ABD2I8N5</accession>
<name>A0ABD2I8N5_9BILA</name>
<dbReference type="AlphaFoldDB" id="A0ABD2I8N5"/>
<sequence>MFSLNATLRGEDKERGGEENLIEFNGTGFRSIGIAKDFHPAPNVEKEKQNLKGLEKDKKRLEELKELERSVDELKKEVESKKEACVKADQELAAEKKQINEMDKVSDFALIYP</sequence>
<reference evidence="2 3" key="1">
    <citation type="submission" date="2024-10" db="EMBL/GenBank/DDBJ databases">
        <authorList>
            <person name="Kim D."/>
        </authorList>
    </citation>
    <scope>NUCLEOTIDE SEQUENCE [LARGE SCALE GENOMIC DNA]</scope>
    <source>
        <strain evidence="2">BH-2024</strain>
    </source>
</reference>